<proteinExistence type="predicted"/>
<dbReference type="PANTHER" id="PTHR32332:SF18">
    <property type="entry name" value="2-NITROPROPANE DIOXYGENASE"/>
    <property type="match status" value="1"/>
</dbReference>
<keyword evidence="1" id="KW-0560">Oxidoreductase</keyword>
<dbReference type="InterPro" id="IPR013785">
    <property type="entry name" value="Aldolase_TIM"/>
</dbReference>
<sequence>MKSINTIRFSGQEVLPLVEGGKGVSVSTGVSAGHWAAAGGIGTLSAVNADSYDEQGRIIPQIYHGRTRRERQEELVRYAIKGGIAQAKIAHDISGGKGRIHANFMWEMGAAEEVISGILEGAPGLIHGLTCGAGMPYRLSEIAARFGVHYYPIVSSGRAFNALWRRSFSRNAELLGGVVYEDPWRAGGHNGLSNTEDPRRPEDPLPRVIELRRIMRGYGLGETPIIMAGGVWWLSEWEDWIDNPELGPIGFQFGTRPLLTKESPIPDAWKRRLLTLKKGDVYLNRFSPTGFYSSAVNNGFIQELRQRSERQVPYKTAPEAHYDQACAIGARGREVFLTQEDRERVMQWVEAGFSEALRTPDETLIFVEPECARVIITDQANCMGCLSQCNFSNWSQKAPKYTTGQRADPRSFCIQKTLQAVSHLDEMTEQDADSFMDQNLMFGGTTAWRFAQDPFYANGHVPTVKELVERIVSGQ</sequence>
<dbReference type="KEGG" id="bomb:GT348_01760"/>
<dbReference type="EMBL" id="CP047652">
    <property type="protein sequence ID" value="QHI95179.1"/>
    <property type="molecule type" value="Genomic_DNA"/>
</dbReference>
<dbReference type="Proteomes" id="UP000463975">
    <property type="component" value="Chromosome"/>
</dbReference>
<organism evidence="1 2">
    <name type="scientific">Aristophania vespae</name>
    <dbReference type="NCBI Taxonomy" id="2697033"/>
    <lineage>
        <taxon>Bacteria</taxon>
        <taxon>Pseudomonadati</taxon>
        <taxon>Pseudomonadota</taxon>
        <taxon>Alphaproteobacteria</taxon>
        <taxon>Acetobacterales</taxon>
        <taxon>Acetobacteraceae</taxon>
        <taxon>Aristophania</taxon>
    </lineage>
</organism>
<dbReference type="PANTHER" id="PTHR32332">
    <property type="entry name" value="2-NITROPROPANE DIOXYGENASE"/>
    <property type="match status" value="1"/>
</dbReference>
<keyword evidence="2" id="KW-1185">Reference proteome</keyword>
<dbReference type="AlphaFoldDB" id="A0A6P1NCJ8"/>
<gene>
    <name evidence="1" type="ORF">GT348_01760</name>
</gene>
<reference evidence="1 2" key="1">
    <citation type="submission" date="2020-01" db="EMBL/GenBank/DDBJ databases">
        <title>Genome sequencing of strain KACC 21507.</title>
        <authorList>
            <person name="Heo J."/>
            <person name="Kim S.-J."/>
            <person name="Kim J.-S."/>
            <person name="Hong S.-B."/>
            <person name="Kwon S.-W."/>
        </authorList>
    </citation>
    <scope>NUCLEOTIDE SEQUENCE [LARGE SCALE GENOMIC DNA]</scope>
    <source>
        <strain evidence="1 2">KACC 21507</strain>
    </source>
</reference>
<evidence type="ECO:0000313" key="1">
    <source>
        <dbReference type="EMBL" id="QHI95179.1"/>
    </source>
</evidence>
<protein>
    <submittedName>
        <fullName evidence="1">Nitronate monooxygenase</fullName>
    </submittedName>
</protein>
<dbReference type="GO" id="GO:0004497">
    <property type="term" value="F:monooxygenase activity"/>
    <property type="evidence" value="ECO:0007669"/>
    <property type="project" value="UniProtKB-KW"/>
</dbReference>
<evidence type="ECO:0000313" key="2">
    <source>
        <dbReference type="Proteomes" id="UP000463975"/>
    </source>
</evidence>
<dbReference type="RefSeq" id="WP_160618257.1">
    <property type="nucleotide sequence ID" value="NZ_CP047652.1"/>
</dbReference>
<name>A0A6P1NCJ8_9PROT</name>
<accession>A0A6P1NCJ8</accession>
<dbReference type="Pfam" id="PF03060">
    <property type="entry name" value="NMO"/>
    <property type="match status" value="1"/>
</dbReference>
<dbReference type="SUPFAM" id="SSF51412">
    <property type="entry name" value="Inosine monophosphate dehydrogenase (IMPDH)"/>
    <property type="match status" value="1"/>
</dbReference>
<dbReference type="Gene3D" id="3.20.20.70">
    <property type="entry name" value="Aldolase class I"/>
    <property type="match status" value="1"/>
</dbReference>
<keyword evidence="1" id="KW-0503">Monooxygenase</keyword>